<dbReference type="FunFam" id="1.10.30.10:FF:000002">
    <property type="entry name" value="transcription factor Sox-2"/>
    <property type="match status" value="1"/>
</dbReference>
<comment type="caution">
    <text evidence="7">The sequence shown here is derived from an EMBL/GenBank/DDBJ whole genome shotgun (WGS) entry which is preliminary data.</text>
</comment>
<dbReference type="GO" id="GO:0000978">
    <property type="term" value="F:RNA polymerase II cis-regulatory region sequence-specific DNA binding"/>
    <property type="evidence" value="ECO:0007669"/>
    <property type="project" value="TreeGrafter"/>
</dbReference>
<evidence type="ECO:0000256" key="1">
    <source>
        <dbReference type="ARBA" id="ARBA00004123"/>
    </source>
</evidence>
<dbReference type="GO" id="GO:0007420">
    <property type="term" value="P:brain development"/>
    <property type="evidence" value="ECO:0007669"/>
    <property type="project" value="TreeGrafter"/>
</dbReference>
<dbReference type="CDD" id="cd01388">
    <property type="entry name" value="HMG-box_SoxB"/>
    <property type="match status" value="1"/>
</dbReference>
<evidence type="ECO:0000256" key="3">
    <source>
        <dbReference type="ARBA" id="ARBA00023242"/>
    </source>
</evidence>
<reference evidence="7 8" key="1">
    <citation type="journal article" date="2020" name="Cell">
        <title>Large-Scale Comparative Analyses of Tick Genomes Elucidate Their Genetic Diversity and Vector Capacities.</title>
        <authorList>
            <consortium name="Tick Genome and Microbiome Consortium (TIGMIC)"/>
            <person name="Jia N."/>
            <person name="Wang J."/>
            <person name="Shi W."/>
            <person name="Du L."/>
            <person name="Sun Y."/>
            <person name="Zhan W."/>
            <person name="Jiang J.F."/>
            <person name="Wang Q."/>
            <person name="Zhang B."/>
            <person name="Ji P."/>
            <person name="Bell-Sakyi L."/>
            <person name="Cui X.M."/>
            <person name="Yuan T.T."/>
            <person name="Jiang B.G."/>
            <person name="Yang W.F."/>
            <person name="Lam T.T."/>
            <person name="Chang Q.C."/>
            <person name="Ding S.J."/>
            <person name="Wang X.J."/>
            <person name="Zhu J.G."/>
            <person name="Ruan X.D."/>
            <person name="Zhao L."/>
            <person name="Wei J.T."/>
            <person name="Ye R.Z."/>
            <person name="Que T.C."/>
            <person name="Du C.H."/>
            <person name="Zhou Y.H."/>
            <person name="Cheng J.X."/>
            <person name="Dai P.F."/>
            <person name="Guo W.B."/>
            <person name="Han X.H."/>
            <person name="Huang E.J."/>
            <person name="Li L.F."/>
            <person name="Wei W."/>
            <person name="Gao Y.C."/>
            <person name="Liu J.Z."/>
            <person name="Shao H.Z."/>
            <person name="Wang X."/>
            <person name="Wang C.C."/>
            <person name="Yang T.C."/>
            <person name="Huo Q.B."/>
            <person name="Li W."/>
            <person name="Chen H.Y."/>
            <person name="Chen S.E."/>
            <person name="Zhou L.G."/>
            <person name="Ni X.B."/>
            <person name="Tian J.H."/>
            <person name="Sheng Y."/>
            <person name="Liu T."/>
            <person name="Pan Y.S."/>
            <person name="Xia L.Y."/>
            <person name="Li J."/>
            <person name="Zhao F."/>
            <person name="Cao W.C."/>
        </authorList>
    </citation>
    <scope>NUCLEOTIDE SEQUENCE [LARGE SCALE GENOMIC DNA]</scope>
    <source>
        <strain evidence="7">HaeL-2018</strain>
    </source>
</reference>
<organism evidence="7 8">
    <name type="scientific">Haemaphysalis longicornis</name>
    <name type="common">Bush tick</name>
    <dbReference type="NCBI Taxonomy" id="44386"/>
    <lineage>
        <taxon>Eukaryota</taxon>
        <taxon>Metazoa</taxon>
        <taxon>Ecdysozoa</taxon>
        <taxon>Arthropoda</taxon>
        <taxon>Chelicerata</taxon>
        <taxon>Arachnida</taxon>
        <taxon>Acari</taxon>
        <taxon>Parasitiformes</taxon>
        <taxon>Ixodida</taxon>
        <taxon>Ixodoidea</taxon>
        <taxon>Ixodidae</taxon>
        <taxon>Haemaphysalinae</taxon>
        <taxon>Haemaphysalis</taxon>
    </lineage>
</organism>
<name>A0A9J6G802_HAELO</name>
<evidence type="ECO:0000256" key="4">
    <source>
        <dbReference type="PROSITE-ProRule" id="PRU00267"/>
    </source>
</evidence>
<dbReference type="InterPro" id="IPR050140">
    <property type="entry name" value="SRY-related_HMG-box_TF-like"/>
</dbReference>
<dbReference type="Proteomes" id="UP000821853">
    <property type="component" value="Chromosome 3"/>
</dbReference>
<dbReference type="SUPFAM" id="SSF47095">
    <property type="entry name" value="HMG-box"/>
    <property type="match status" value="1"/>
</dbReference>
<evidence type="ECO:0000256" key="2">
    <source>
        <dbReference type="ARBA" id="ARBA00023125"/>
    </source>
</evidence>
<dbReference type="PANTHER" id="PTHR10270:SF324">
    <property type="entry name" value="SOX DOMAIN-CONTAINING PROTEIN DICHAETE-RELATED"/>
    <property type="match status" value="1"/>
</dbReference>
<dbReference type="InterPro" id="IPR036910">
    <property type="entry name" value="HMG_box_dom_sf"/>
</dbReference>
<feature type="DNA-binding region" description="HMG box" evidence="4">
    <location>
        <begin position="35"/>
        <end position="103"/>
    </location>
</feature>
<dbReference type="Gene3D" id="1.10.30.10">
    <property type="entry name" value="High mobility group box domain"/>
    <property type="match status" value="1"/>
</dbReference>
<dbReference type="OMA" id="FFGFESP"/>
<evidence type="ECO:0000313" key="7">
    <source>
        <dbReference type="EMBL" id="KAH9371039.1"/>
    </source>
</evidence>
<dbReference type="OrthoDB" id="6247875at2759"/>
<evidence type="ECO:0000313" key="8">
    <source>
        <dbReference type="Proteomes" id="UP000821853"/>
    </source>
</evidence>
<dbReference type="GO" id="GO:0000122">
    <property type="term" value="P:negative regulation of transcription by RNA polymerase II"/>
    <property type="evidence" value="ECO:0007669"/>
    <property type="project" value="TreeGrafter"/>
</dbReference>
<evidence type="ECO:0000256" key="5">
    <source>
        <dbReference type="SAM" id="MobiDB-lite"/>
    </source>
</evidence>
<dbReference type="Pfam" id="PF00505">
    <property type="entry name" value="HMG_box"/>
    <property type="match status" value="1"/>
</dbReference>
<keyword evidence="3 4" id="KW-0539">Nucleus</keyword>
<sequence>MLLPHPSVIQKGPGAPDSVPAATPFTGGRGSADHVKRPMNAFMVWSRGQRRKMAIENPKMHNSEISKRLGVEWKQLSESDKRPFIDEAKRLRALHMKEHPDYKYRPRRKPKQPLSTANPGATSRPSQGSPASPSGAVVAKPKATMPGERPFFGFESPFSRLESEKAATVRSAIPAPGMTSVAASQHWLSSSLAKLRAEAPALYYKSENLVGSPSPLFSSHSPVVSPAPGSFLCSLPPPGQGSFMQCPCPPYYSPAAAAAALHPSFPCFLLKPQEAMGLTRPTPVLTPSAMA</sequence>
<feature type="region of interest" description="Disordered" evidence="5">
    <location>
        <begin position="1"/>
        <end position="34"/>
    </location>
</feature>
<dbReference type="InterPro" id="IPR009071">
    <property type="entry name" value="HMG_box_dom"/>
</dbReference>
<feature type="region of interest" description="Disordered" evidence="5">
    <location>
        <begin position="96"/>
        <end position="144"/>
    </location>
</feature>
<gene>
    <name evidence="7" type="ORF">HPB48_003987</name>
</gene>
<dbReference type="GO" id="GO:0001228">
    <property type="term" value="F:DNA-binding transcription activator activity, RNA polymerase II-specific"/>
    <property type="evidence" value="ECO:0007669"/>
    <property type="project" value="TreeGrafter"/>
</dbReference>
<dbReference type="SMART" id="SM00398">
    <property type="entry name" value="HMG"/>
    <property type="match status" value="1"/>
</dbReference>
<dbReference type="GO" id="GO:0005634">
    <property type="term" value="C:nucleus"/>
    <property type="evidence" value="ECO:0007669"/>
    <property type="project" value="UniProtKB-SubCell"/>
</dbReference>
<keyword evidence="8" id="KW-1185">Reference proteome</keyword>
<dbReference type="EMBL" id="JABSTR010000005">
    <property type="protein sequence ID" value="KAH9371039.1"/>
    <property type="molecule type" value="Genomic_DNA"/>
</dbReference>
<proteinExistence type="predicted"/>
<feature type="domain" description="HMG box" evidence="6">
    <location>
        <begin position="35"/>
        <end position="103"/>
    </location>
</feature>
<dbReference type="GO" id="GO:0030182">
    <property type="term" value="P:neuron differentiation"/>
    <property type="evidence" value="ECO:0007669"/>
    <property type="project" value="TreeGrafter"/>
</dbReference>
<dbReference type="AlphaFoldDB" id="A0A9J6G802"/>
<dbReference type="PANTHER" id="PTHR10270">
    <property type="entry name" value="SOX TRANSCRIPTION FACTOR"/>
    <property type="match status" value="1"/>
</dbReference>
<protein>
    <recommendedName>
        <fullName evidence="6">HMG box domain-containing protein</fullName>
    </recommendedName>
</protein>
<evidence type="ECO:0000259" key="6">
    <source>
        <dbReference type="PROSITE" id="PS50118"/>
    </source>
</evidence>
<keyword evidence="2 4" id="KW-0238">DNA-binding</keyword>
<dbReference type="VEuPathDB" id="VectorBase:HLOH_041499"/>
<accession>A0A9J6G802</accession>
<feature type="compositionally biased region" description="Low complexity" evidence="5">
    <location>
        <begin position="123"/>
        <end position="136"/>
    </location>
</feature>
<comment type="subcellular location">
    <subcellularLocation>
        <location evidence="1">Nucleus</location>
    </subcellularLocation>
</comment>
<dbReference type="PROSITE" id="PS50118">
    <property type="entry name" value="HMG_BOX_2"/>
    <property type="match status" value="1"/>
</dbReference>